<sequence>MEEHKAKQSDLSDQLLLSRRELFAERERVRDLHVQAETTYINLTLIQRDFVMGCRRALLSIGETWDNTAATALPYWNMVMDLVEPLVKQLGRLADEHISPVVAVATEKLKSAYKLHIHTFATKFIFPYASAIAGPLTKLARDGQSSLGLAVSQSALSLRHYLELVEPQDPPLQNFLIRQLNVVAENSDTIAYVIMFLGPLLILCFQVWFSSRYWAVRKEETLGKPQFCSHQLKSSPLHLQHKQSQ</sequence>
<organism evidence="2">
    <name type="scientific">Cyclophora tenuis</name>
    <name type="common">Marine diatom</name>
    <dbReference type="NCBI Taxonomy" id="216820"/>
    <lineage>
        <taxon>Eukaryota</taxon>
        <taxon>Sar</taxon>
        <taxon>Stramenopiles</taxon>
        <taxon>Ochrophyta</taxon>
        <taxon>Bacillariophyta</taxon>
        <taxon>Fragilariophyceae</taxon>
        <taxon>Fragilariophycidae</taxon>
        <taxon>Cyclophorales</taxon>
        <taxon>Cyclophoraceae</taxon>
        <taxon>Cyclophora</taxon>
    </lineage>
</organism>
<keyword evidence="1" id="KW-0812">Transmembrane</keyword>
<feature type="transmembrane region" description="Helical" evidence="1">
    <location>
        <begin position="190"/>
        <end position="209"/>
    </location>
</feature>
<protein>
    <submittedName>
        <fullName evidence="2">Uncharacterized protein</fullName>
    </submittedName>
</protein>
<dbReference type="EMBL" id="HBFW01003791">
    <property type="protein sequence ID" value="CAD8931454.1"/>
    <property type="molecule type" value="Transcribed_RNA"/>
</dbReference>
<gene>
    <name evidence="2" type="ORF">CTEN0397_LOCUS2476</name>
</gene>
<evidence type="ECO:0000256" key="1">
    <source>
        <dbReference type="SAM" id="Phobius"/>
    </source>
</evidence>
<dbReference type="AlphaFoldDB" id="A0A7S1CXK2"/>
<reference evidence="2" key="1">
    <citation type="submission" date="2021-01" db="EMBL/GenBank/DDBJ databases">
        <authorList>
            <person name="Corre E."/>
            <person name="Pelletier E."/>
            <person name="Niang G."/>
            <person name="Scheremetjew M."/>
            <person name="Finn R."/>
            <person name="Kale V."/>
            <person name="Holt S."/>
            <person name="Cochrane G."/>
            <person name="Meng A."/>
            <person name="Brown T."/>
            <person name="Cohen L."/>
        </authorList>
    </citation>
    <scope>NUCLEOTIDE SEQUENCE</scope>
    <source>
        <strain evidence="2">ECT3854</strain>
    </source>
</reference>
<name>A0A7S1CXK2_CYCTE</name>
<keyword evidence="1" id="KW-1133">Transmembrane helix</keyword>
<keyword evidence="1" id="KW-0472">Membrane</keyword>
<evidence type="ECO:0000313" key="2">
    <source>
        <dbReference type="EMBL" id="CAD8931454.1"/>
    </source>
</evidence>
<accession>A0A7S1CXK2</accession>
<proteinExistence type="predicted"/>